<dbReference type="EMBL" id="CP008889">
    <property type="protein sequence ID" value="AIF39748.1"/>
    <property type="molecule type" value="Genomic_DNA"/>
</dbReference>
<dbReference type="eggNOG" id="ENOG5034CHG">
    <property type="taxonomic scope" value="Bacteria"/>
</dbReference>
<dbReference type="HOGENOM" id="CLU_917426_0_0_11"/>
<keyword evidence="2" id="KW-1133">Transmembrane helix</keyword>
<accession>A0A075JIL6</accession>
<protein>
    <submittedName>
        <fullName evidence="3">Uncharacterized protein</fullName>
    </submittedName>
</protein>
<feature type="compositionally biased region" description="Basic and acidic residues" evidence="1">
    <location>
        <begin position="36"/>
        <end position="54"/>
    </location>
</feature>
<proteinExistence type="predicted"/>
<feature type="region of interest" description="Disordered" evidence="1">
    <location>
        <begin position="1"/>
        <end position="135"/>
    </location>
</feature>
<dbReference type="AlphaFoldDB" id="A0A075JIL6"/>
<feature type="region of interest" description="Disordered" evidence="1">
    <location>
        <begin position="164"/>
        <end position="188"/>
    </location>
</feature>
<evidence type="ECO:0000313" key="4">
    <source>
        <dbReference type="Proteomes" id="UP000027986"/>
    </source>
</evidence>
<sequence>MTRNFRDEWEASAHADDQPVASAEVQQQIAALLRTEASRDAPRMPDDVATRVRDALTSASREAGVPSDERLSDVRRPPEDLQRDEHPRMPPAVPLPQRPGTQQRPAAPASEGQMNPPAASQRPSGATVTSLDGHRRRRTLGRAALALGAAAAVAIGAVTLVTNRDESHPSAQPTAGASMEPAEENYASRVRVTQTQTKYTSTDLATQAAALRTSKSPAIEPAQANAQSLGPLATGEGVQACLQAVAKGVIEKPDAVYADFATYDGTPAVIVVAVKGRTSTAWVVSRTCSTATDLEAGPTSVTT</sequence>
<dbReference type="RefSeq" id="WP_038566250.1">
    <property type="nucleotide sequence ID" value="NZ_CP008889.1"/>
</dbReference>
<keyword evidence="2" id="KW-0472">Membrane</keyword>
<feature type="compositionally biased region" description="Basic and acidic residues" evidence="1">
    <location>
        <begin position="1"/>
        <end position="17"/>
    </location>
</feature>
<dbReference type="KEGG" id="dni:HX89_00600"/>
<dbReference type="GeneID" id="41839775"/>
<dbReference type="OrthoDB" id="4861979at2"/>
<organism evidence="3 4">
    <name type="scientific">Dermacoccus nishinomiyaensis</name>
    <dbReference type="NCBI Taxonomy" id="1274"/>
    <lineage>
        <taxon>Bacteria</taxon>
        <taxon>Bacillati</taxon>
        <taxon>Actinomycetota</taxon>
        <taxon>Actinomycetes</taxon>
        <taxon>Micrococcales</taxon>
        <taxon>Dermacoccaceae</taxon>
        <taxon>Dermacoccus</taxon>
    </lineage>
</organism>
<feature type="transmembrane region" description="Helical" evidence="2">
    <location>
        <begin position="143"/>
        <end position="162"/>
    </location>
</feature>
<dbReference type="Proteomes" id="UP000027986">
    <property type="component" value="Chromosome"/>
</dbReference>
<name>A0A075JIL6_9MICO</name>
<gene>
    <name evidence="3" type="ORF">HX89_00600</name>
</gene>
<evidence type="ECO:0000256" key="1">
    <source>
        <dbReference type="SAM" id="MobiDB-lite"/>
    </source>
</evidence>
<evidence type="ECO:0000256" key="2">
    <source>
        <dbReference type="SAM" id="Phobius"/>
    </source>
</evidence>
<feature type="compositionally biased region" description="Basic and acidic residues" evidence="1">
    <location>
        <begin position="67"/>
        <end position="88"/>
    </location>
</feature>
<evidence type="ECO:0000313" key="3">
    <source>
        <dbReference type="EMBL" id="AIF39748.1"/>
    </source>
</evidence>
<reference evidence="3 4" key="1">
    <citation type="submission" date="2014-07" db="EMBL/GenBank/DDBJ databases">
        <title>Genome Sequencing of Dermacoccus nishinomiyaensis.</title>
        <authorList>
            <person name="Hong K.W."/>
            <person name="Chan K.G."/>
        </authorList>
    </citation>
    <scope>NUCLEOTIDE SEQUENCE [LARGE SCALE GENOMIC DNA]</scope>
    <source>
        <strain evidence="3 4">M25</strain>
    </source>
</reference>
<keyword evidence="4" id="KW-1185">Reference proteome</keyword>
<keyword evidence="2" id="KW-0812">Transmembrane</keyword>
<feature type="compositionally biased region" description="Polar residues" evidence="1">
    <location>
        <begin position="121"/>
        <end position="130"/>
    </location>
</feature>